<evidence type="ECO:0000313" key="1">
    <source>
        <dbReference type="EMBL" id="MBA0590487.1"/>
    </source>
</evidence>
<protein>
    <submittedName>
        <fullName evidence="1">Uncharacterized protein</fullName>
    </submittedName>
</protein>
<accession>A0A7J8PMJ8</accession>
<organism evidence="1 2">
    <name type="scientific">Gossypium raimondii</name>
    <name type="common">Peruvian cotton</name>
    <name type="synonym">Gossypium klotzschianum subsp. raimondii</name>
    <dbReference type="NCBI Taxonomy" id="29730"/>
    <lineage>
        <taxon>Eukaryota</taxon>
        <taxon>Viridiplantae</taxon>
        <taxon>Streptophyta</taxon>
        <taxon>Embryophyta</taxon>
        <taxon>Tracheophyta</taxon>
        <taxon>Spermatophyta</taxon>
        <taxon>Magnoliopsida</taxon>
        <taxon>eudicotyledons</taxon>
        <taxon>Gunneridae</taxon>
        <taxon>Pentapetalae</taxon>
        <taxon>rosids</taxon>
        <taxon>malvids</taxon>
        <taxon>Malvales</taxon>
        <taxon>Malvaceae</taxon>
        <taxon>Malvoideae</taxon>
        <taxon>Gossypium</taxon>
    </lineage>
</organism>
<name>A0A7J8PMJ8_GOSRA</name>
<sequence length="24" mass="2782">MVKENIKGLPTIKFSKQVHELVDQ</sequence>
<dbReference type="EMBL" id="JABEZZ010000007">
    <property type="protein sequence ID" value="MBA0590487.1"/>
    <property type="molecule type" value="Genomic_DNA"/>
</dbReference>
<dbReference type="AlphaFoldDB" id="A0A7J8PMJ8"/>
<proteinExistence type="predicted"/>
<comment type="caution">
    <text evidence="1">The sequence shown here is derived from an EMBL/GenBank/DDBJ whole genome shotgun (WGS) entry which is preliminary data.</text>
</comment>
<reference evidence="1 2" key="1">
    <citation type="journal article" date="2019" name="Genome Biol. Evol.">
        <title>Insights into the evolution of the New World diploid cottons (Gossypium, subgenus Houzingenia) based on genome sequencing.</title>
        <authorList>
            <person name="Grover C.E."/>
            <person name="Arick M.A. 2nd"/>
            <person name="Thrash A."/>
            <person name="Conover J.L."/>
            <person name="Sanders W.S."/>
            <person name="Peterson D.G."/>
            <person name="Frelichowski J.E."/>
            <person name="Scheffler J.A."/>
            <person name="Scheffler B.E."/>
            <person name="Wendel J.F."/>
        </authorList>
    </citation>
    <scope>NUCLEOTIDE SEQUENCE [LARGE SCALE GENOMIC DNA]</scope>
    <source>
        <strain evidence="1">8</strain>
        <tissue evidence="1">Leaf</tissue>
    </source>
</reference>
<evidence type="ECO:0000313" key="2">
    <source>
        <dbReference type="Proteomes" id="UP000593578"/>
    </source>
</evidence>
<feature type="non-terminal residue" evidence="1">
    <location>
        <position position="24"/>
    </location>
</feature>
<dbReference type="Proteomes" id="UP000593578">
    <property type="component" value="Unassembled WGS sequence"/>
</dbReference>
<gene>
    <name evidence="1" type="ORF">Gorai_019192</name>
</gene>